<keyword evidence="5" id="KW-1185">Reference proteome</keyword>
<accession>A0AAD3XGN9</accession>
<keyword evidence="1" id="KW-0479">Metal-binding</keyword>
<dbReference type="AlphaFoldDB" id="A0AAD3XGN9"/>
<name>A0AAD3XGN9_NEPGR</name>
<feature type="region of interest" description="Disordered" evidence="2">
    <location>
        <begin position="256"/>
        <end position="275"/>
    </location>
</feature>
<evidence type="ECO:0000313" key="4">
    <source>
        <dbReference type="EMBL" id="GMH03676.1"/>
    </source>
</evidence>
<dbReference type="Proteomes" id="UP001279734">
    <property type="component" value="Unassembled WGS sequence"/>
</dbReference>
<feature type="compositionally biased region" description="Basic and acidic residues" evidence="2">
    <location>
        <begin position="13"/>
        <end position="33"/>
    </location>
</feature>
<organism evidence="4 5">
    <name type="scientific">Nepenthes gracilis</name>
    <name type="common">Slender pitcher plant</name>
    <dbReference type="NCBI Taxonomy" id="150966"/>
    <lineage>
        <taxon>Eukaryota</taxon>
        <taxon>Viridiplantae</taxon>
        <taxon>Streptophyta</taxon>
        <taxon>Embryophyta</taxon>
        <taxon>Tracheophyta</taxon>
        <taxon>Spermatophyta</taxon>
        <taxon>Magnoliopsida</taxon>
        <taxon>eudicotyledons</taxon>
        <taxon>Gunneridae</taxon>
        <taxon>Pentapetalae</taxon>
        <taxon>Caryophyllales</taxon>
        <taxon>Nepenthaceae</taxon>
        <taxon>Nepenthes</taxon>
    </lineage>
</organism>
<comment type="caution">
    <text evidence="4">The sequence shown here is derived from an EMBL/GenBank/DDBJ whole genome shotgun (WGS) entry which is preliminary data.</text>
</comment>
<feature type="region of interest" description="Disordered" evidence="2">
    <location>
        <begin position="1"/>
        <end position="36"/>
    </location>
</feature>
<dbReference type="EMBL" id="BSYO01000004">
    <property type="protein sequence ID" value="GMH03676.1"/>
    <property type="molecule type" value="Genomic_DNA"/>
</dbReference>
<keyword evidence="1" id="KW-0862">Zinc</keyword>
<dbReference type="PROSITE" id="PS50158">
    <property type="entry name" value="ZF_CCHC"/>
    <property type="match status" value="1"/>
</dbReference>
<dbReference type="InterPro" id="IPR001878">
    <property type="entry name" value="Znf_CCHC"/>
</dbReference>
<evidence type="ECO:0000259" key="3">
    <source>
        <dbReference type="PROSITE" id="PS50158"/>
    </source>
</evidence>
<feature type="domain" description="CCHC-type" evidence="3">
    <location>
        <begin position="325"/>
        <end position="340"/>
    </location>
</feature>
<sequence>MSCDQCGNSMPLKRPEAEKNDDEVCKMPKEEGSRAGGLGNKEVYGVLNRVVEVMNQLIHALPQKVHSNNCGEKSVFQEIIYREVPEFMGEPDPIKAENWIRRLEKTFKFIKCSEEEKVKCATFKLYGEADHWWIIKKKFLNQEMEVITWDRFLEVFNEKYIPKSFREKMEEEFICLRQGGSSVAQYGAKFLELSRFAPYLVSDETMMAKRFLLGLNDVIRKQLVPHDLTSYNEVLDRAFLVEQELERTKVEEKRNAVKGEVTQSGQASSSGRQFKKRKFEGMGDSMTSSNVQGTQREGQLFPRKLCSFCGKHRENQPCYQKLQACFNCGKTGHIIRDCPSVVEG</sequence>
<dbReference type="Pfam" id="PF00098">
    <property type="entry name" value="zf-CCHC"/>
    <property type="match status" value="1"/>
</dbReference>
<reference evidence="4" key="1">
    <citation type="submission" date="2023-05" db="EMBL/GenBank/DDBJ databases">
        <title>Nepenthes gracilis genome sequencing.</title>
        <authorList>
            <person name="Fukushima K."/>
        </authorList>
    </citation>
    <scope>NUCLEOTIDE SEQUENCE</scope>
    <source>
        <strain evidence="4">SING2019-196</strain>
    </source>
</reference>
<evidence type="ECO:0000313" key="5">
    <source>
        <dbReference type="Proteomes" id="UP001279734"/>
    </source>
</evidence>
<evidence type="ECO:0000256" key="1">
    <source>
        <dbReference type="PROSITE-ProRule" id="PRU00047"/>
    </source>
</evidence>
<dbReference type="InterPro" id="IPR036875">
    <property type="entry name" value="Znf_CCHC_sf"/>
</dbReference>
<dbReference type="Gene3D" id="4.10.60.10">
    <property type="entry name" value="Zinc finger, CCHC-type"/>
    <property type="match status" value="1"/>
</dbReference>
<dbReference type="InterPro" id="IPR005162">
    <property type="entry name" value="Retrotrans_gag_dom"/>
</dbReference>
<dbReference type="PANTHER" id="PTHR34482:SF36">
    <property type="entry name" value="RETROTRANSPOSON GAG DOMAIN-CONTAINING PROTEIN"/>
    <property type="match status" value="1"/>
</dbReference>
<protein>
    <recommendedName>
        <fullName evidence="3">CCHC-type domain-containing protein</fullName>
    </recommendedName>
</protein>
<feature type="compositionally biased region" description="Polar residues" evidence="2">
    <location>
        <begin position="261"/>
        <end position="272"/>
    </location>
</feature>
<dbReference type="SUPFAM" id="SSF57756">
    <property type="entry name" value="Retrovirus zinc finger-like domains"/>
    <property type="match status" value="1"/>
</dbReference>
<dbReference type="Pfam" id="PF03732">
    <property type="entry name" value="Retrotrans_gag"/>
    <property type="match status" value="1"/>
</dbReference>
<proteinExistence type="predicted"/>
<dbReference type="GO" id="GO:0003676">
    <property type="term" value="F:nucleic acid binding"/>
    <property type="evidence" value="ECO:0007669"/>
    <property type="project" value="InterPro"/>
</dbReference>
<dbReference type="PANTHER" id="PTHR34482">
    <property type="entry name" value="DNA DAMAGE-INDUCIBLE PROTEIN 1-LIKE"/>
    <property type="match status" value="1"/>
</dbReference>
<evidence type="ECO:0000256" key="2">
    <source>
        <dbReference type="SAM" id="MobiDB-lite"/>
    </source>
</evidence>
<dbReference type="SMART" id="SM00343">
    <property type="entry name" value="ZnF_C2HC"/>
    <property type="match status" value="1"/>
</dbReference>
<gene>
    <name evidence="4" type="ORF">Nepgr_005515</name>
</gene>
<keyword evidence="1" id="KW-0863">Zinc-finger</keyword>
<dbReference type="GO" id="GO:0008270">
    <property type="term" value="F:zinc ion binding"/>
    <property type="evidence" value="ECO:0007669"/>
    <property type="project" value="UniProtKB-KW"/>
</dbReference>